<dbReference type="STRING" id="272123.Anacy_2184"/>
<dbReference type="EMBL" id="CP003659">
    <property type="protein sequence ID" value="AFZ57648.1"/>
    <property type="molecule type" value="Genomic_DNA"/>
</dbReference>
<organism evidence="1 2">
    <name type="scientific">Anabaena cylindrica (strain ATCC 27899 / PCC 7122)</name>
    <dbReference type="NCBI Taxonomy" id="272123"/>
    <lineage>
        <taxon>Bacteria</taxon>
        <taxon>Bacillati</taxon>
        <taxon>Cyanobacteriota</taxon>
        <taxon>Cyanophyceae</taxon>
        <taxon>Nostocales</taxon>
        <taxon>Nostocaceae</taxon>
        <taxon>Anabaena</taxon>
    </lineage>
</organism>
<dbReference type="AlphaFoldDB" id="K9ZEL0"/>
<gene>
    <name evidence="1" type="ordered locus">Anacy_2184</name>
</gene>
<accession>K9ZEL0</accession>
<dbReference type="HOGENOM" id="CLU_2857818_0_0_3"/>
<evidence type="ECO:0000313" key="2">
    <source>
        <dbReference type="Proteomes" id="UP000010474"/>
    </source>
</evidence>
<dbReference type="KEGG" id="acy:Anacy_2184"/>
<evidence type="ECO:0000313" key="1">
    <source>
        <dbReference type="EMBL" id="AFZ57648.1"/>
    </source>
</evidence>
<name>K9ZEL0_ANACC</name>
<protein>
    <submittedName>
        <fullName evidence="1">Uncharacterized protein</fullName>
    </submittedName>
</protein>
<dbReference type="OrthoDB" id="498075at2"/>
<keyword evidence="2" id="KW-1185">Reference proteome</keyword>
<sequence>MNSNPFSYNEILAIVDLVVGILKHTRLEPDAEHIRLLGINQVARILEMTYPEKISLIKEVVEFL</sequence>
<reference evidence="2" key="1">
    <citation type="journal article" date="2013" name="Proc. Natl. Acad. Sci. U.S.A.">
        <title>Improving the coverage of the cyanobacterial phylum using diversity-driven genome sequencing.</title>
        <authorList>
            <person name="Shih P.M."/>
            <person name="Wu D."/>
            <person name="Latifi A."/>
            <person name="Axen S.D."/>
            <person name="Fewer D.P."/>
            <person name="Talla E."/>
            <person name="Calteau A."/>
            <person name="Cai F."/>
            <person name="Tandeau de Marsac N."/>
            <person name="Rippka R."/>
            <person name="Herdman M."/>
            <person name="Sivonen K."/>
            <person name="Coursin T."/>
            <person name="Laurent T."/>
            <person name="Goodwin L."/>
            <person name="Nolan M."/>
            <person name="Davenport K.W."/>
            <person name="Han C.S."/>
            <person name="Rubin E.M."/>
            <person name="Eisen J.A."/>
            <person name="Woyke T."/>
            <person name="Gugger M."/>
            <person name="Kerfeld C.A."/>
        </authorList>
    </citation>
    <scope>NUCLEOTIDE SEQUENCE [LARGE SCALE GENOMIC DNA]</scope>
    <source>
        <strain evidence="2">ATCC 27899 / PCC 7122</strain>
    </source>
</reference>
<proteinExistence type="predicted"/>
<dbReference type="Proteomes" id="UP000010474">
    <property type="component" value="Chromosome"/>
</dbReference>